<sequence length="201" mass="22776">MCKDNIRENIQKPNNQTIGYSIIYFNSSSNNFTSMPLSSSIAATHTNNIMRASLTGTAGTELLQQHSINSIIEQRQDFLNRHASAGISGGGNNSGCNAADIINKINTNAIVSDTVTSALNDFNNRQHLDVNRVYRYRSHYTEMITQTALLENSREITRNLTTPEHFFYQRIYYTIFQSSILRQTLIMKCNVMFGVYKSEIK</sequence>
<dbReference type="Proteomes" id="UP000078200">
    <property type="component" value="Unassembled WGS sequence"/>
</dbReference>
<accession>A0A1A9VPS4</accession>
<protein>
    <submittedName>
        <fullName evidence="1">Uncharacterized protein</fullName>
    </submittedName>
</protein>
<organism evidence="1 2">
    <name type="scientific">Glossina austeni</name>
    <name type="common">Savannah tsetse fly</name>
    <dbReference type="NCBI Taxonomy" id="7395"/>
    <lineage>
        <taxon>Eukaryota</taxon>
        <taxon>Metazoa</taxon>
        <taxon>Ecdysozoa</taxon>
        <taxon>Arthropoda</taxon>
        <taxon>Hexapoda</taxon>
        <taxon>Insecta</taxon>
        <taxon>Pterygota</taxon>
        <taxon>Neoptera</taxon>
        <taxon>Endopterygota</taxon>
        <taxon>Diptera</taxon>
        <taxon>Brachycera</taxon>
        <taxon>Muscomorpha</taxon>
        <taxon>Hippoboscoidea</taxon>
        <taxon>Glossinidae</taxon>
        <taxon>Glossina</taxon>
    </lineage>
</organism>
<evidence type="ECO:0000313" key="1">
    <source>
        <dbReference type="EnsemblMetazoa" id="GAUT043660-PA"/>
    </source>
</evidence>
<keyword evidence="2" id="KW-1185">Reference proteome</keyword>
<evidence type="ECO:0000313" key="2">
    <source>
        <dbReference type="Proteomes" id="UP000078200"/>
    </source>
</evidence>
<name>A0A1A9VPS4_GLOAU</name>
<proteinExistence type="predicted"/>
<dbReference type="EnsemblMetazoa" id="GAUT043660-RA">
    <property type="protein sequence ID" value="GAUT043660-PA"/>
    <property type="gene ID" value="GAUT043660"/>
</dbReference>
<dbReference type="AlphaFoldDB" id="A0A1A9VPS4"/>
<reference evidence="1" key="1">
    <citation type="submission" date="2020-05" db="UniProtKB">
        <authorList>
            <consortium name="EnsemblMetazoa"/>
        </authorList>
    </citation>
    <scope>IDENTIFICATION</scope>
    <source>
        <strain evidence="1">TTRI</strain>
    </source>
</reference>
<dbReference type="VEuPathDB" id="VectorBase:GAUT043660"/>